<evidence type="ECO:0000256" key="3">
    <source>
        <dbReference type="SAM" id="SignalP"/>
    </source>
</evidence>
<evidence type="ECO:0000256" key="1">
    <source>
        <dbReference type="ARBA" id="ARBA00022729"/>
    </source>
</evidence>
<dbReference type="Pfam" id="PF05426">
    <property type="entry name" value="Alginate_lyase"/>
    <property type="match status" value="1"/>
</dbReference>
<feature type="chain" id="PRO_5026083772" evidence="3">
    <location>
        <begin position="24"/>
        <end position="390"/>
    </location>
</feature>
<name>A0A6I2UXU7_9FIRM</name>
<dbReference type="GO" id="GO:0042597">
    <property type="term" value="C:periplasmic space"/>
    <property type="evidence" value="ECO:0007669"/>
    <property type="project" value="InterPro"/>
</dbReference>
<sequence length="390" mass="43692">MGWSNIAAGAAMGLWLLTTPVFAAGAWIDTEDFAAIASGETVPGYSSKAQLIRKAEKAMTQPVPLLTDKEVVPPSGDKRDYTSLAIYFWPDSTSPDGLSYVRRDGHVNPERWDESRYDARRLERMKSELRALAQGYAVSGYEAFAERAAALVDSWFIDPATRMNPRLEYAQLVPGKSEGRHSGIIDTVNLIDVVDALYLLESSPAFPPEKQRKVKAWFGAYTDWLLTSEKGKREAASANNHGVWYDAQTAVFAHYAGRDDVARRVIRDVVHRRLEKQLAPDGSFPLELARTRPMNYSLYVLRGYLTLARVGEELGIDLYDQKTAKGQGLKEAVLFILPYVRGEKQLEKRDVAEWKAGSFRQALRLANRHYHEPAFDFASVSGQQTSGRIK</sequence>
<proteinExistence type="predicted"/>
<protein>
    <submittedName>
        <fullName evidence="5">Alginate lyase family protein</fullName>
    </submittedName>
</protein>
<evidence type="ECO:0000313" key="5">
    <source>
        <dbReference type="EMBL" id="MSV25239.1"/>
    </source>
</evidence>
<dbReference type="InterPro" id="IPR008397">
    <property type="entry name" value="Alginate_lyase_dom"/>
</dbReference>
<dbReference type="RefSeq" id="WP_154621020.1">
    <property type="nucleotide sequence ID" value="NZ_VUNL01000009.1"/>
</dbReference>
<feature type="domain" description="Alginate lyase" evidence="4">
    <location>
        <begin position="66"/>
        <end position="344"/>
    </location>
</feature>
<comment type="caution">
    <text evidence="5">The sequence shown here is derived from an EMBL/GenBank/DDBJ whole genome shotgun (WGS) entry which is preliminary data.</text>
</comment>
<evidence type="ECO:0000313" key="6">
    <source>
        <dbReference type="Proteomes" id="UP000430222"/>
    </source>
</evidence>
<dbReference type="Proteomes" id="UP000430222">
    <property type="component" value="Unassembled WGS sequence"/>
</dbReference>
<dbReference type="EMBL" id="VUNL01000009">
    <property type="protein sequence ID" value="MSV25239.1"/>
    <property type="molecule type" value="Genomic_DNA"/>
</dbReference>
<dbReference type="Gene3D" id="1.50.10.100">
    <property type="entry name" value="Chondroitin AC/alginate lyase"/>
    <property type="match status" value="1"/>
</dbReference>
<dbReference type="InterPro" id="IPR008929">
    <property type="entry name" value="Chondroitin_lyas"/>
</dbReference>
<evidence type="ECO:0000256" key="2">
    <source>
        <dbReference type="ARBA" id="ARBA00023239"/>
    </source>
</evidence>
<evidence type="ECO:0000259" key="4">
    <source>
        <dbReference type="Pfam" id="PF05426"/>
    </source>
</evidence>
<feature type="signal peptide" evidence="3">
    <location>
        <begin position="1"/>
        <end position="23"/>
    </location>
</feature>
<dbReference type="GO" id="GO:0016829">
    <property type="term" value="F:lyase activity"/>
    <property type="evidence" value="ECO:0007669"/>
    <property type="project" value="UniProtKB-KW"/>
</dbReference>
<reference evidence="5 6" key="1">
    <citation type="submission" date="2019-08" db="EMBL/GenBank/DDBJ databases">
        <title>In-depth cultivation of the pig gut microbiome towards novel bacterial diversity and tailored functional studies.</title>
        <authorList>
            <person name="Wylensek D."/>
            <person name="Hitch T.C.A."/>
            <person name="Clavel T."/>
        </authorList>
    </citation>
    <scope>NUCLEOTIDE SEQUENCE [LARGE SCALE GENOMIC DNA]</scope>
    <source>
        <strain evidence="6">WCA-380-WT-3B3</strain>
    </source>
</reference>
<gene>
    <name evidence="5" type="ORF">FYJ78_08625</name>
</gene>
<accession>A0A6I2UXU7</accession>
<keyword evidence="6" id="KW-1185">Reference proteome</keyword>
<organism evidence="5 6">
    <name type="scientific">Selenomonas montiformis</name>
    <dbReference type="NCBI Taxonomy" id="2652285"/>
    <lineage>
        <taxon>Bacteria</taxon>
        <taxon>Bacillati</taxon>
        <taxon>Bacillota</taxon>
        <taxon>Negativicutes</taxon>
        <taxon>Selenomonadales</taxon>
        <taxon>Selenomonadaceae</taxon>
        <taxon>Selenomonas</taxon>
    </lineage>
</organism>
<keyword evidence="1 3" id="KW-0732">Signal</keyword>
<keyword evidence="2 5" id="KW-0456">Lyase</keyword>
<dbReference type="SUPFAM" id="SSF48230">
    <property type="entry name" value="Chondroitin AC/alginate lyase"/>
    <property type="match status" value="1"/>
</dbReference>
<dbReference type="AlphaFoldDB" id="A0A6I2UXU7"/>